<dbReference type="Proteomes" id="UP000326877">
    <property type="component" value="Unassembled WGS sequence"/>
</dbReference>
<evidence type="ECO:0000313" key="7">
    <source>
        <dbReference type="EMBL" id="KAE8393101.1"/>
    </source>
</evidence>
<dbReference type="Gene3D" id="1.20.58.340">
    <property type="entry name" value="Magnesium transport protein CorA, transmembrane region"/>
    <property type="match status" value="1"/>
</dbReference>
<feature type="region of interest" description="Disordered" evidence="5">
    <location>
        <begin position="870"/>
        <end position="945"/>
    </location>
</feature>
<dbReference type="GO" id="GO:0016020">
    <property type="term" value="C:membrane"/>
    <property type="evidence" value="ECO:0007669"/>
    <property type="project" value="UniProtKB-SubCell"/>
</dbReference>
<feature type="transmembrane region" description="Helical" evidence="6">
    <location>
        <begin position="1213"/>
        <end position="1233"/>
    </location>
</feature>
<protein>
    <submittedName>
        <fullName evidence="7">Uncharacterized protein</fullName>
    </submittedName>
</protein>
<accession>A0A5N7CFY7</accession>
<comment type="subcellular location">
    <subcellularLocation>
        <location evidence="1">Membrane</location>
        <topology evidence="1">Multi-pass membrane protein</topology>
    </subcellularLocation>
</comment>
<evidence type="ECO:0000256" key="2">
    <source>
        <dbReference type="ARBA" id="ARBA00022692"/>
    </source>
</evidence>
<dbReference type="SUPFAM" id="SSF144083">
    <property type="entry name" value="Magnesium transport protein CorA, transmembrane region"/>
    <property type="match status" value="1"/>
</dbReference>
<feature type="transmembrane region" description="Helical" evidence="6">
    <location>
        <begin position="1173"/>
        <end position="1193"/>
    </location>
</feature>
<evidence type="ECO:0000256" key="6">
    <source>
        <dbReference type="SAM" id="Phobius"/>
    </source>
</evidence>
<dbReference type="EMBL" id="ML735232">
    <property type="protein sequence ID" value="KAE8393101.1"/>
    <property type="molecule type" value="Genomic_DNA"/>
</dbReference>
<organism evidence="7">
    <name type="scientific">Petromyces alliaceus</name>
    <name type="common">Aspergillus alliaceus</name>
    <dbReference type="NCBI Taxonomy" id="209559"/>
    <lineage>
        <taxon>Eukaryota</taxon>
        <taxon>Fungi</taxon>
        <taxon>Dikarya</taxon>
        <taxon>Ascomycota</taxon>
        <taxon>Pezizomycotina</taxon>
        <taxon>Eurotiomycetes</taxon>
        <taxon>Eurotiomycetidae</taxon>
        <taxon>Eurotiales</taxon>
        <taxon>Aspergillaceae</taxon>
        <taxon>Aspergillus</taxon>
        <taxon>Aspergillus subgen. Circumdati</taxon>
    </lineage>
</organism>
<dbReference type="InterPro" id="IPR045863">
    <property type="entry name" value="CorA_TM1_TM2"/>
</dbReference>
<keyword evidence="3 6" id="KW-1133">Transmembrane helix</keyword>
<evidence type="ECO:0000256" key="1">
    <source>
        <dbReference type="ARBA" id="ARBA00004141"/>
    </source>
</evidence>
<dbReference type="OrthoDB" id="5430750at2759"/>
<feature type="compositionally biased region" description="Basic and acidic residues" evidence="5">
    <location>
        <begin position="873"/>
        <end position="893"/>
    </location>
</feature>
<proteinExistence type="predicted"/>
<evidence type="ECO:0000256" key="4">
    <source>
        <dbReference type="ARBA" id="ARBA00023136"/>
    </source>
</evidence>
<evidence type="ECO:0000256" key="5">
    <source>
        <dbReference type="SAM" id="MobiDB-lite"/>
    </source>
</evidence>
<feature type="compositionally biased region" description="Basic and acidic residues" evidence="5">
    <location>
        <begin position="903"/>
        <end position="912"/>
    </location>
</feature>
<gene>
    <name evidence="7" type="ORF">BDV23DRAFT_180981</name>
</gene>
<name>A0A5N7CFY7_PETAA</name>
<feature type="compositionally biased region" description="Basic and acidic residues" evidence="5">
    <location>
        <begin position="927"/>
        <end position="945"/>
    </location>
</feature>
<sequence>MSNENDTQLRDAVTEEFTAAGYSPDHIEFIHARQEELKRGPEETHTWIRVHRKDLLQDTLVAYGLPWDWDEEDGNYLIIKEWIGEDFREKLFDHTKRLRDRKLVEIRNTMKDVKEYDRMMDNVYYKREREPRGGRRRLNRFDTVTTACHRVLKAQMAAKSAIMRGVWNRVSRTTGLKDDFVLPRDNAPQKTHIATVHQTFFSIEATAQDRPEPDGEERVLLGTKNIGSTGETQEAGLMQWMHISHEGVEFEAFLRRALEAVRAGKQEEEAVVSHFLNRILPFVEKPSFQGKRFLSSHSSTTIQLPGDSTKAKVNFITVPYFLLGTAFQRPKAHTSKVHWVQPLVQSAYHLDSSMSRENQQAIRRLHSDITEFLHVPQLWILTIGDKFIATCSPTPLFGDQRSCITTCALGRDQFPPTIRVTMSPGFVFCLKRDECTVWFEFLYRVYCVVEACVGIRVDYRRYMYTLQKDGRVIDGRQWPLILQSHNYSEPLCVLMSHRVPPSSEGLPATIPLEGKYEWDSPKDDPSKYLRADTEILDQKTLDEYRLPYYWDAPERGARKTLVVAQELTELDQKIIYDHTRRLRAMDDFSPLLDRAMDIEDPYYTPPVFVFDAAKSHAETKNVNPEINPETTSHQSMNGGVQDTSAVLTEKEKRPFFKWPVKKDVHDMEPLIDGVDPISSRAYKATTPRLNRRESASGHDPTPTQWLKALMAHMHYEILFNVDFHSAKKYNDLPLKTISDVEGELDSLYNHHQSNRHMLALARSFLRRLSRVLESFIGQDYDCIVKGKVWAAMHVLIQTFQPRFLDALFSFHCDIFSIQLRKIQDKIQGLRDGLSGTNSLYIPRSMTKAFIEIVLLLVDASDEATKLMQAAESNPHHNDANDDKSSETHSRAGEEYWGGKTSARSRERMDESSRSPSIGRGRASSVNRPEERYSSDSRSSEFRGRFRTRSREIRRGRRNNPNVTFFEKLSRRMDQIFKYLDDVQDECCLMFRSVDAVEDSASHGVDCGKIIALVMLSVFKGHSTCESLPMLDVEEIYRTYTSYLQLKARNIPSKSLLVDMNLLREELEIITKIVSSQSNMIDDLRMSSTTYQDYGSEYNDNISTSTTGSGRKISGIFSNDKTVNMSTRTILQQIQGELEERLVIFEELTNRVNRLEIQICQRVEIIEEDHGKAILVFSIVSTIFLPLSFVTSYLGMNTSDIRDMEPSQALFWEVAVPFTVAVVAAVLTVAYNINRIFPWISRGRALP</sequence>
<reference evidence="7" key="1">
    <citation type="submission" date="2019-04" db="EMBL/GenBank/DDBJ databases">
        <title>Friends and foes A comparative genomics studyof 23 Aspergillus species from section Flavi.</title>
        <authorList>
            <consortium name="DOE Joint Genome Institute"/>
            <person name="Kjaerbolling I."/>
            <person name="Vesth T."/>
            <person name="Frisvad J.C."/>
            <person name="Nybo J.L."/>
            <person name="Theobald S."/>
            <person name="Kildgaard S."/>
            <person name="Isbrandt T."/>
            <person name="Kuo A."/>
            <person name="Sato A."/>
            <person name="Lyhne E.K."/>
            <person name="Kogle M.E."/>
            <person name="Wiebenga A."/>
            <person name="Kun R.S."/>
            <person name="Lubbers R.J."/>
            <person name="Makela M.R."/>
            <person name="Barry K."/>
            <person name="Chovatia M."/>
            <person name="Clum A."/>
            <person name="Daum C."/>
            <person name="Haridas S."/>
            <person name="He G."/>
            <person name="LaButti K."/>
            <person name="Lipzen A."/>
            <person name="Mondo S."/>
            <person name="Riley R."/>
            <person name="Salamov A."/>
            <person name="Simmons B.A."/>
            <person name="Magnuson J.K."/>
            <person name="Henrissat B."/>
            <person name="Mortensen U.H."/>
            <person name="Larsen T.O."/>
            <person name="Devries R.P."/>
            <person name="Grigoriev I.V."/>
            <person name="Machida M."/>
            <person name="Baker S.E."/>
            <person name="Andersen M.R."/>
        </authorList>
    </citation>
    <scope>NUCLEOTIDE SEQUENCE [LARGE SCALE GENOMIC DNA]</scope>
    <source>
        <strain evidence="7">IBT 14317</strain>
    </source>
</reference>
<dbReference type="Pfam" id="PF01544">
    <property type="entry name" value="CorA"/>
    <property type="match status" value="1"/>
</dbReference>
<keyword evidence="4 6" id="KW-0472">Membrane</keyword>
<dbReference type="InterPro" id="IPR002523">
    <property type="entry name" value="MgTranspt_CorA/ZnTranspt_ZntB"/>
</dbReference>
<dbReference type="GO" id="GO:0046873">
    <property type="term" value="F:metal ion transmembrane transporter activity"/>
    <property type="evidence" value="ECO:0007669"/>
    <property type="project" value="InterPro"/>
</dbReference>
<dbReference type="AlphaFoldDB" id="A0A5N7CFY7"/>
<keyword evidence="2 6" id="KW-0812">Transmembrane</keyword>
<evidence type="ECO:0000256" key="3">
    <source>
        <dbReference type="ARBA" id="ARBA00022989"/>
    </source>
</evidence>